<name>A0ABU9BKR2_9BURK</name>
<dbReference type="Pfam" id="PF11161">
    <property type="entry name" value="DUF2944"/>
    <property type="match status" value="1"/>
</dbReference>
<organism evidence="1 2">
    <name type="scientific">Ideonella lacteola</name>
    <dbReference type="NCBI Taxonomy" id="2984193"/>
    <lineage>
        <taxon>Bacteria</taxon>
        <taxon>Pseudomonadati</taxon>
        <taxon>Pseudomonadota</taxon>
        <taxon>Betaproteobacteria</taxon>
        <taxon>Burkholderiales</taxon>
        <taxon>Sphaerotilaceae</taxon>
        <taxon>Ideonella</taxon>
    </lineage>
</organism>
<evidence type="ECO:0000313" key="1">
    <source>
        <dbReference type="EMBL" id="MEK8030547.1"/>
    </source>
</evidence>
<evidence type="ECO:0000313" key="2">
    <source>
        <dbReference type="Proteomes" id="UP001371218"/>
    </source>
</evidence>
<keyword evidence="2" id="KW-1185">Reference proteome</keyword>
<dbReference type="Proteomes" id="UP001371218">
    <property type="component" value="Unassembled WGS sequence"/>
</dbReference>
<dbReference type="InterPro" id="IPR021332">
    <property type="entry name" value="DUF2944"/>
</dbReference>
<reference evidence="1 2" key="1">
    <citation type="submission" date="2024-04" db="EMBL/GenBank/DDBJ databases">
        <title>Novel species of the genus Ideonella isolated from streams.</title>
        <authorList>
            <person name="Lu H."/>
        </authorList>
    </citation>
    <scope>NUCLEOTIDE SEQUENCE [LARGE SCALE GENOMIC DNA]</scope>
    <source>
        <strain evidence="1 2">DXS29W</strain>
    </source>
</reference>
<gene>
    <name evidence="1" type="ORF">AACH06_06880</name>
</gene>
<comment type="caution">
    <text evidence="1">The sequence shown here is derived from an EMBL/GenBank/DDBJ whole genome shotgun (WGS) entry which is preliminary data.</text>
</comment>
<dbReference type="EMBL" id="JBBUTG010000003">
    <property type="protein sequence ID" value="MEK8030547.1"/>
    <property type="molecule type" value="Genomic_DNA"/>
</dbReference>
<dbReference type="RefSeq" id="WP_341424909.1">
    <property type="nucleotide sequence ID" value="NZ_JBBUTG010000003.1"/>
</dbReference>
<accession>A0ABU9BKR2</accession>
<protein>
    <submittedName>
        <fullName evidence="1">DUF2946 family protein</fullName>
    </submittedName>
</protein>
<proteinExistence type="predicted"/>
<sequence length="181" mass="20321">MDEIVKAALAKWPNVPHCYHWLALDARGDWYMRDDRIQAAGPFPHPKGSRVLHDKLQEFIGRNYEADESGCWFFQNGPQRVYVELEAAPWVWRLQGPPGTAPAVTSHTGRPAAFRQAWLDENGRLFLACDLGFGLVHTLDTAIAAEAIEAGQWALEELQFAQMPARFGYVLSPGAARQPKH</sequence>